<protein>
    <submittedName>
        <fullName evidence="2">Uncharacterized protein</fullName>
    </submittedName>
</protein>
<accession>A0A1R3K3A9</accession>
<comment type="caution">
    <text evidence="2">The sequence shown here is derived from an EMBL/GenBank/DDBJ whole genome shotgun (WGS) entry which is preliminary data.</text>
</comment>
<dbReference type="AlphaFoldDB" id="A0A1R3K3A9"/>
<feature type="compositionally biased region" description="Basic residues" evidence="1">
    <location>
        <begin position="13"/>
        <end position="22"/>
    </location>
</feature>
<feature type="non-terminal residue" evidence="2">
    <location>
        <position position="22"/>
    </location>
</feature>
<organism evidence="2 3">
    <name type="scientific">Corchorus capsularis</name>
    <name type="common">Jute</name>
    <dbReference type="NCBI Taxonomy" id="210143"/>
    <lineage>
        <taxon>Eukaryota</taxon>
        <taxon>Viridiplantae</taxon>
        <taxon>Streptophyta</taxon>
        <taxon>Embryophyta</taxon>
        <taxon>Tracheophyta</taxon>
        <taxon>Spermatophyta</taxon>
        <taxon>Magnoliopsida</taxon>
        <taxon>eudicotyledons</taxon>
        <taxon>Gunneridae</taxon>
        <taxon>Pentapetalae</taxon>
        <taxon>rosids</taxon>
        <taxon>malvids</taxon>
        <taxon>Malvales</taxon>
        <taxon>Malvaceae</taxon>
        <taxon>Grewioideae</taxon>
        <taxon>Apeibeae</taxon>
        <taxon>Corchorus</taxon>
    </lineage>
</organism>
<feature type="region of interest" description="Disordered" evidence="1">
    <location>
        <begin position="1"/>
        <end position="22"/>
    </location>
</feature>
<dbReference type="Proteomes" id="UP000188268">
    <property type="component" value="Unassembled WGS sequence"/>
</dbReference>
<sequence length="22" mass="2604">MAASKNHQFILQRHAHGNQRQM</sequence>
<proteinExistence type="predicted"/>
<dbReference type="EMBL" id="AWWV01006424">
    <property type="protein sequence ID" value="OMP01468.1"/>
    <property type="molecule type" value="Genomic_DNA"/>
</dbReference>
<evidence type="ECO:0000313" key="3">
    <source>
        <dbReference type="Proteomes" id="UP000188268"/>
    </source>
</evidence>
<keyword evidence="3" id="KW-1185">Reference proteome</keyword>
<name>A0A1R3K3A9_COCAP</name>
<evidence type="ECO:0000256" key="1">
    <source>
        <dbReference type="SAM" id="MobiDB-lite"/>
    </source>
</evidence>
<gene>
    <name evidence="2" type="ORF">CCACVL1_03092</name>
</gene>
<reference evidence="2 3" key="1">
    <citation type="submission" date="2013-09" db="EMBL/GenBank/DDBJ databases">
        <title>Corchorus capsularis genome sequencing.</title>
        <authorList>
            <person name="Alam M."/>
            <person name="Haque M.S."/>
            <person name="Islam M.S."/>
            <person name="Emdad E.M."/>
            <person name="Islam M.M."/>
            <person name="Ahmed B."/>
            <person name="Halim A."/>
            <person name="Hossen Q.M.M."/>
            <person name="Hossain M.Z."/>
            <person name="Ahmed R."/>
            <person name="Khan M.M."/>
            <person name="Islam R."/>
            <person name="Rashid M.M."/>
            <person name="Khan S.A."/>
            <person name="Rahman M.S."/>
            <person name="Alam M."/>
        </authorList>
    </citation>
    <scope>NUCLEOTIDE SEQUENCE [LARGE SCALE GENOMIC DNA]</scope>
    <source>
        <strain evidence="3">cv. CVL-1</strain>
        <tissue evidence="2">Whole seedling</tissue>
    </source>
</reference>
<evidence type="ECO:0000313" key="2">
    <source>
        <dbReference type="EMBL" id="OMP01468.1"/>
    </source>
</evidence>
<dbReference type="Gramene" id="OMP01468">
    <property type="protein sequence ID" value="OMP01468"/>
    <property type="gene ID" value="CCACVL1_03092"/>
</dbReference>